<accession>A0A5C3Q9X9</accession>
<gene>
    <name evidence="1" type="ORF">BDV98DRAFT_276814</name>
</gene>
<keyword evidence="2" id="KW-1185">Reference proteome</keyword>
<sequence>MRTQSSFTSLCFVECLQCADYGGIVSPETLLKLPSFEFARDSDLLQATLEARCCHSTSLVTVENRIEDIEVRYIA</sequence>
<protein>
    <submittedName>
        <fullName evidence="1">Uncharacterized protein</fullName>
    </submittedName>
</protein>
<reference evidence="1 2" key="1">
    <citation type="journal article" date="2019" name="Nat. Ecol. Evol.">
        <title>Megaphylogeny resolves global patterns of mushroom evolution.</title>
        <authorList>
            <person name="Varga T."/>
            <person name="Krizsan K."/>
            <person name="Foldi C."/>
            <person name="Dima B."/>
            <person name="Sanchez-Garcia M."/>
            <person name="Sanchez-Ramirez S."/>
            <person name="Szollosi G.J."/>
            <person name="Szarkandi J.G."/>
            <person name="Papp V."/>
            <person name="Albert L."/>
            <person name="Andreopoulos W."/>
            <person name="Angelini C."/>
            <person name="Antonin V."/>
            <person name="Barry K.W."/>
            <person name="Bougher N.L."/>
            <person name="Buchanan P."/>
            <person name="Buyck B."/>
            <person name="Bense V."/>
            <person name="Catcheside P."/>
            <person name="Chovatia M."/>
            <person name="Cooper J."/>
            <person name="Damon W."/>
            <person name="Desjardin D."/>
            <person name="Finy P."/>
            <person name="Geml J."/>
            <person name="Haridas S."/>
            <person name="Hughes K."/>
            <person name="Justo A."/>
            <person name="Karasinski D."/>
            <person name="Kautmanova I."/>
            <person name="Kiss B."/>
            <person name="Kocsube S."/>
            <person name="Kotiranta H."/>
            <person name="LaButti K.M."/>
            <person name="Lechner B.E."/>
            <person name="Liimatainen K."/>
            <person name="Lipzen A."/>
            <person name="Lukacs Z."/>
            <person name="Mihaltcheva S."/>
            <person name="Morgado L.N."/>
            <person name="Niskanen T."/>
            <person name="Noordeloos M.E."/>
            <person name="Ohm R.A."/>
            <person name="Ortiz-Santana B."/>
            <person name="Ovrebo C."/>
            <person name="Racz N."/>
            <person name="Riley R."/>
            <person name="Savchenko A."/>
            <person name="Shiryaev A."/>
            <person name="Soop K."/>
            <person name="Spirin V."/>
            <person name="Szebenyi C."/>
            <person name="Tomsovsky M."/>
            <person name="Tulloss R.E."/>
            <person name="Uehling J."/>
            <person name="Grigoriev I.V."/>
            <person name="Vagvolgyi C."/>
            <person name="Papp T."/>
            <person name="Martin F.M."/>
            <person name="Miettinen O."/>
            <person name="Hibbett D.S."/>
            <person name="Nagy L.G."/>
        </authorList>
    </citation>
    <scope>NUCLEOTIDE SEQUENCE [LARGE SCALE GENOMIC DNA]</scope>
    <source>
        <strain evidence="1 2">CBS 309.79</strain>
    </source>
</reference>
<proteinExistence type="predicted"/>
<evidence type="ECO:0000313" key="2">
    <source>
        <dbReference type="Proteomes" id="UP000305067"/>
    </source>
</evidence>
<dbReference type="AlphaFoldDB" id="A0A5C3Q9X9"/>
<dbReference type="EMBL" id="ML178852">
    <property type="protein sequence ID" value="TFK96988.1"/>
    <property type="molecule type" value="Genomic_DNA"/>
</dbReference>
<dbReference type="Proteomes" id="UP000305067">
    <property type="component" value="Unassembled WGS sequence"/>
</dbReference>
<name>A0A5C3Q9X9_9AGAR</name>
<evidence type="ECO:0000313" key="1">
    <source>
        <dbReference type="EMBL" id="TFK96988.1"/>
    </source>
</evidence>
<organism evidence="1 2">
    <name type="scientific">Pterulicium gracile</name>
    <dbReference type="NCBI Taxonomy" id="1884261"/>
    <lineage>
        <taxon>Eukaryota</taxon>
        <taxon>Fungi</taxon>
        <taxon>Dikarya</taxon>
        <taxon>Basidiomycota</taxon>
        <taxon>Agaricomycotina</taxon>
        <taxon>Agaricomycetes</taxon>
        <taxon>Agaricomycetidae</taxon>
        <taxon>Agaricales</taxon>
        <taxon>Pleurotineae</taxon>
        <taxon>Pterulaceae</taxon>
        <taxon>Pterulicium</taxon>
    </lineage>
</organism>